<reference evidence="1 2" key="1">
    <citation type="journal article" date="2011" name="Appl. Environ. Microbiol.">
        <title>Novel Virulent and Broad-Host-Range Erwinia amylovora Bacteriophages Reveal a High Degree of Mosaicism and a Relationship to Enterobacteriaceae Phages.</title>
        <authorList>
            <person name="Born Y."/>
            <person name="Fieseler L."/>
            <person name="Marazzi J."/>
            <person name="Lurz R."/>
            <person name="Duffy B."/>
            <person name="Loessner M.J."/>
        </authorList>
    </citation>
    <scope>NUCLEOTIDE SEQUENCE [LARGE SCALE GENOMIC DNA]</scope>
</reference>
<keyword evidence="2" id="KW-1185">Reference proteome</keyword>
<organism evidence="1 2">
    <name type="scientific">Erwinia phage vB_Eam-MM7</name>
    <dbReference type="NCBI Taxonomy" id="1051674"/>
    <lineage>
        <taxon>Viruses</taxon>
        <taxon>Duplodnaviria</taxon>
        <taxon>Heunggongvirae</taxon>
        <taxon>Uroviricota</taxon>
        <taxon>Caudoviricetes</taxon>
        <taxon>Andersonviridae</taxon>
        <taxon>Ounavirinae</taxon>
        <taxon>Kolesnikvirus</taxon>
        <taxon>Kolesnikvirus M7</taxon>
    </lineage>
</organism>
<accession>G0YPR2</accession>
<protein>
    <submittedName>
        <fullName evidence="1">Gp080</fullName>
    </submittedName>
</protein>
<name>G0YPR2_9CAUD</name>
<proteinExistence type="predicted"/>
<evidence type="ECO:0000313" key="1">
    <source>
        <dbReference type="EMBL" id="AEJ81339.1"/>
    </source>
</evidence>
<dbReference type="RefSeq" id="YP_009606748.1">
    <property type="nucleotide sequence ID" value="NC_041978.1"/>
</dbReference>
<dbReference type="OrthoDB" id="38383at10239"/>
<dbReference type="Proteomes" id="UP000008894">
    <property type="component" value="Segment"/>
</dbReference>
<evidence type="ECO:0000313" key="2">
    <source>
        <dbReference type="Proteomes" id="UP000008894"/>
    </source>
</evidence>
<sequence>MNKPENTTENITETSTPHVVQISSNGRVWFEYLDEMRERTYLEFESESSARRGLRIYCNSLAG</sequence>
<dbReference type="KEGG" id="vg:40082726"/>
<dbReference type="GeneID" id="40082726"/>
<dbReference type="EMBL" id="HQ728263">
    <property type="protein sequence ID" value="AEJ81339.1"/>
    <property type="molecule type" value="Genomic_DNA"/>
</dbReference>